<dbReference type="PANTHER" id="PTHR21505">
    <property type="entry name" value="MADF DOMAIN-CONTAINING PROTEIN-RELATED"/>
    <property type="match status" value="1"/>
</dbReference>
<name>A0A6G0U082_APHGL</name>
<dbReference type="OrthoDB" id="6628839at2759"/>
<dbReference type="AlphaFoldDB" id="A0A6G0U082"/>
<protein>
    <recommendedName>
        <fullName evidence="4">MADF domain-containing protein</fullName>
    </recommendedName>
</protein>
<dbReference type="EMBL" id="VYZN01000013">
    <property type="protein sequence ID" value="KAE9541087.1"/>
    <property type="molecule type" value="Genomic_DNA"/>
</dbReference>
<feature type="region of interest" description="Disordered" evidence="1">
    <location>
        <begin position="90"/>
        <end position="113"/>
    </location>
</feature>
<evidence type="ECO:0000313" key="3">
    <source>
        <dbReference type="Proteomes" id="UP000475862"/>
    </source>
</evidence>
<proteinExistence type="predicted"/>
<gene>
    <name evidence="2" type="ORF">AGLY_004332</name>
</gene>
<reference evidence="2 3" key="1">
    <citation type="submission" date="2019-08" db="EMBL/GenBank/DDBJ databases">
        <title>The genome of the soybean aphid Biotype 1, its phylome, world population structure and adaptation to the North American continent.</title>
        <authorList>
            <person name="Giordano R."/>
            <person name="Donthu R.K."/>
            <person name="Hernandez A.G."/>
            <person name="Wright C.L."/>
            <person name="Zimin A.V."/>
        </authorList>
    </citation>
    <scope>NUCLEOTIDE SEQUENCE [LARGE SCALE GENOMIC DNA]</scope>
    <source>
        <tissue evidence="2">Whole aphids</tissue>
    </source>
</reference>
<dbReference type="Proteomes" id="UP000475862">
    <property type="component" value="Unassembled WGS sequence"/>
</dbReference>
<organism evidence="2 3">
    <name type="scientific">Aphis glycines</name>
    <name type="common">Soybean aphid</name>
    <dbReference type="NCBI Taxonomy" id="307491"/>
    <lineage>
        <taxon>Eukaryota</taxon>
        <taxon>Metazoa</taxon>
        <taxon>Ecdysozoa</taxon>
        <taxon>Arthropoda</taxon>
        <taxon>Hexapoda</taxon>
        <taxon>Insecta</taxon>
        <taxon>Pterygota</taxon>
        <taxon>Neoptera</taxon>
        <taxon>Paraneoptera</taxon>
        <taxon>Hemiptera</taxon>
        <taxon>Sternorrhyncha</taxon>
        <taxon>Aphidomorpha</taxon>
        <taxon>Aphidoidea</taxon>
        <taxon>Aphididae</taxon>
        <taxon>Aphidini</taxon>
        <taxon>Aphis</taxon>
        <taxon>Aphis</taxon>
    </lineage>
</organism>
<comment type="caution">
    <text evidence="2">The sequence shown here is derived from an EMBL/GenBank/DDBJ whole genome shotgun (WGS) entry which is preliminary data.</text>
</comment>
<evidence type="ECO:0000256" key="1">
    <source>
        <dbReference type="SAM" id="MobiDB-lite"/>
    </source>
</evidence>
<dbReference type="PANTHER" id="PTHR21505:SF8">
    <property type="entry name" value="DPT-YFP REPRESSOR BY OVEREXPRESSION, ISOFORM D-RELATED"/>
    <property type="match status" value="1"/>
</dbReference>
<accession>A0A6G0U082</accession>
<evidence type="ECO:0000313" key="2">
    <source>
        <dbReference type="EMBL" id="KAE9541087.1"/>
    </source>
</evidence>
<sequence length="241" mass="27442">MRLTVKTDHLEKVIASKKSGAGTDDIYLPSVWYFEELEFLRDHEIQISRTSAMDEDREETFLNTTTATQQSQDITLENSQEDIFVKNHFETPLSTQDQPPAKKKKKENSEEKRKNELLELACERLQRTSSDAEILAKSWAIELQKLDTEQQLFAQKAISDILFEGCLKTLHRNSVKINHSCVCSRSSTPSTFVSSMPVYMSEGTNSSLSNPTQQTWEIPIASNPTTYSNLAELFSDTQYSN</sequence>
<evidence type="ECO:0008006" key="4">
    <source>
        <dbReference type="Google" id="ProtNLM"/>
    </source>
</evidence>
<keyword evidence="3" id="KW-1185">Reference proteome</keyword>